<evidence type="ECO:0000313" key="1">
    <source>
        <dbReference type="EMBL" id="CAG8977999.1"/>
    </source>
</evidence>
<comment type="caution">
    <text evidence="1">The sequence shown here is derived from an EMBL/GenBank/DDBJ whole genome shotgun (WGS) entry which is preliminary data.</text>
</comment>
<evidence type="ECO:0000313" key="2">
    <source>
        <dbReference type="Proteomes" id="UP000701801"/>
    </source>
</evidence>
<keyword evidence="2" id="KW-1185">Reference proteome</keyword>
<sequence length="113" mass="12454">MKKLDVTHIAQNVSELKKLIADTTDIDAENIYQGQEALGDGGMTVLKEDLLICAVLVEQRSDNGAVWITGRGNVEQVIAGPGEKNAYSLVLVADGETVAILKRPKYWLFRKRK</sequence>
<proteinExistence type="predicted"/>
<dbReference type="EMBL" id="CAJVRM010000240">
    <property type="protein sequence ID" value="CAG8977999.1"/>
    <property type="molecule type" value="Genomic_DNA"/>
</dbReference>
<dbReference type="OrthoDB" id="4368117at2759"/>
<reference evidence="1" key="1">
    <citation type="submission" date="2021-07" db="EMBL/GenBank/DDBJ databases">
        <authorList>
            <person name="Durling M."/>
        </authorList>
    </citation>
    <scope>NUCLEOTIDE SEQUENCE</scope>
</reference>
<accession>A0A9N9Q7I0</accession>
<organism evidence="1 2">
    <name type="scientific">Hymenoscyphus albidus</name>
    <dbReference type="NCBI Taxonomy" id="595503"/>
    <lineage>
        <taxon>Eukaryota</taxon>
        <taxon>Fungi</taxon>
        <taxon>Dikarya</taxon>
        <taxon>Ascomycota</taxon>
        <taxon>Pezizomycotina</taxon>
        <taxon>Leotiomycetes</taxon>
        <taxon>Helotiales</taxon>
        <taxon>Helotiaceae</taxon>
        <taxon>Hymenoscyphus</taxon>
    </lineage>
</organism>
<name>A0A9N9Q7I0_9HELO</name>
<protein>
    <submittedName>
        <fullName evidence="1">Uncharacterized protein</fullName>
    </submittedName>
</protein>
<dbReference type="AlphaFoldDB" id="A0A9N9Q7I0"/>
<dbReference type="Proteomes" id="UP000701801">
    <property type="component" value="Unassembled WGS sequence"/>
</dbReference>
<gene>
    <name evidence="1" type="ORF">HYALB_00000668</name>
</gene>
<feature type="non-terminal residue" evidence="1">
    <location>
        <position position="113"/>
    </location>
</feature>